<evidence type="ECO:0000313" key="6">
    <source>
        <dbReference type="Proteomes" id="UP000198977"/>
    </source>
</evidence>
<protein>
    <submittedName>
        <fullName evidence="5">Amino acid/amide ABC transporter ATP-binding protein 1, HAAT family</fullName>
    </submittedName>
</protein>
<keyword evidence="3 5" id="KW-0067">ATP-binding</keyword>
<dbReference type="SMART" id="SM00382">
    <property type="entry name" value="AAA"/>
    <property type="match status" value="1"/>
</dbReference>
<dbReference type="GO" id="GO:0005524">
    <property type="term" value="F:ATP binding"/>
    <property type="evidence" value="ECO:0007669"/>
    <property type="project" value="UniProtKB-KW"/>
</dbReference>
<dbReference type="Pfam" id="PF12399">
    <property type="entry name" value="BCA_ABC_TP_C"/>
    <property type="match status" value="1"/>
</dbReference>
<dbReference type="OrthoDB" id="9806149at2"/>
<feature type="domain" description="ABC transporter" evidence="4">
    <location>
        <begin position="16"/>
        <end position="257"/>
    </location>
</feature>
<keyword evidence="6" id="KW-1185">Reference proteome</keyword>
<evidence type="ECO:0000256" key="3">
    <source>
        <dbReference type="ARBA" id="ARBA00022840"/>
    </source>
</evidence>
<dbReference type="PANTHER" id="PTHR45772">
    <property type="entry name" value="CONSERVED COMPONENT OF ABC TRANSPORTER FOR NATURAL AMINO ACIDS-RELATED"/>
    <property type="match status" value="1"/>
</dbReference>
<dbReference type="GO" id="GO:0016887">
    <property type="term" value="F:ATP hydrolysis activity"/>
    <property type="evidence" value="ECO:0007669"/>
    <property type="project" value="InterPro"/>
</dbReference>
<organism evidence="5 6">
    <name type="scientific">Sulfitobacter brevis</name>
    <dbReference type="NCBI Taxonomy" id="74348"/>
    <lineage>
        <taxon>Bacteria</taxon>
        <taxon>Pseudomonadati</taxon>
        <taxon>Pseudomonadota</taxon>
        <taxon>Alphaproteobacteria</taxon>
        <taxon>Rhodobacterales</taxon>
        <taxon>Roseobacteraceae</taxon>
        <taxon>Sulfitobacter</taxon>
    </lineage>
</organism>
<dbReference type="PROSITE" id="PS50893">
    <property type="entry name" value="ABC_TRANSPORTER_2"/>
    <property type="match status" value="1"/>
</dbReference>
<dbReference type="EMBL" id="FOMW01000006">
    <property type="protein sequence ID" value="SFE29533.1"/>
    <property type="molecule type" value="Genomic_DNA"/>
</dbReference>
<dbReference type="PANTHER" id="PTHR45772:SF2">
    <property type="entry name" value="ABC TRANSPORTER ATP-BINDING PROTEIN"/>
    <property type="match status" value="1"/>
</dbReference>
<dbReference type="RefSeq" id="WP_093923682.1">
    <property type="nucleotide sequence ID" value="NZ_FOMW01000006.1"/>
</dbReference>
<dbReference type="Pfam" id="PF00005">
    <property type="entry name" value="ABC_tran"/>
    <property type="match status" value="1"/>
</dbReference>
<dbReference type="Gene3D" id="3.40.50.300">
    <property type="entry name" value="P-loop containing nucleotide triphosphate hydrolases"/>
    <property type="match status" value="1"/>
</dbReference>
<sequence length="261" mass="27843">MTDPVGQNPTAEPAILQLKNLRKSFGALKATDDVSLTLRRGEIHALIGPNGAGKSTLMRQIAGGMKSDSGTVHFAGHDVTPLSTVARARAGLGRTFQISSLAMEYTVLQNVMLGALGHEGGAMRFFRPVMARTDLIEQAMQALQRVGLENHAAKRTSDLSHGQRRQLEVAVALTLSPKVFLMDEPMAGLGASGSKRMTGFLDGLRSEAPILLVEHDMDAVFALADRISVLVYGRIIASGTAEQIKADPVVREAYLGAEDVA</sequence>
<dbReference type="InterPro" id="IPR051120">
    <property type="entry name" value="ABC_AA/LPS_Transport"/>
</dbReference>
<dbReference type="GO" id="GO:0005886">
    <property type="term" value="C:plasma membrane"/>
    <property type="evidence" value="ECO:0007669"/>
    <property type="project" value="TreeGrafter"/>
</dbReference>
<proteinExistence type="predicted"/>
<dbReference type="CDD" id="cd03219">
    <property type="entry name" value="ABC_Mj1267_LivG_branched"/>
    <property type="match status" value="1"/>
</dbReference>
<dbReference type="InterPro" id="IPR003439">
    <property type="entry name" value="ABC_transporter-like_ATP-bd"/>
</dbReference>
<accession>A0A1I1ZG50</accession>
<reference evidence="5 6" key="1">
    <citation type="submission" date="2016-10" db="EMBL/GenBank/DDBJ databases">
        <authorList>
            <person name="de Groot N.N."/>
        </authorList>
    </citation>
    <scope>NUCLEOTIDE SEQUENCE [LARGE SCALE GENOMIC DNA]</scope>
    <source>
        <strain evidence="5 6">DSM 11443</strain>
    </source>
</reference>
<dbReference type="InterPro" id="IPR032823">
    <property type="entry name" value="BCA_ABC_TP_C"/>
</dbReference>
<dbReference type="InterPro" id="IPR003593">
    <property type="entry name" value="AAA+_ATPase"/>
</dbReference>
<dbReference type="AlphaFoldDB" id="A0A1I1ZG50"/>
<dbReference type="InterPro" id="IPR027417">
    <property type="entry name" value="P-loop_NTPase"/>
</dbReference>
<dbReference type="STRING" id="74348.SAMN04488523_106118"/>
<evidence type="ECO:0000256" key="2">
    <source>
        <dbReference type="ARBA" id="ARBA00022741"/>
    </source>
</evidence>
<gene>
    <name evidence="5" type="ORF">SAMN04488523_106118</name>
</gene>
<evidence type="ECO:0000259" key="4">
    <source>
        <dbReference type="PROSITE" id="PS50893"/>
    </source>
</evidence>
<name>A0A1I1ZG50_9RHOB</name>
<keyword evidence="2" id="KW-0547">Nucleotide-binding</keyword>
<dbReference type="SUPFAM" id="SSF52540">
    <property type="entry name" value="P-loop containing nucleoside triphosphate hydrolases"/>
    <property type="match status" value="1"/>
</dbReference>
<evidence type="ECO:0000313" key="5">
    <source>
        <dbReference type="EMBL" id="SFE29533.1"/>
    </source>
</evidence>
<evidence type="ECO:0000256" key="1">
    <source>
        <dbReference type="ARBA" id="ARBA00022448"/>
    </source>
</evidence>
<dbReference type="Proteomes" id="UP000198977">
    <property type="component" value="Unassembled WGS sequence"/>
</dbReference>
<keyword evidence="1" id="KW-0813">Transport</keyword>